<sequence length="127" mass="13424">MDVLVVEDNEVVADSLAFLLDCYGHRATVAEDGESALSLLCCRAFELVLLDENLPGIKGSAVALSIVNTPFADRPFMVSMTGDSEDGGLARLFDVCLQKPFSLEALLQVIEDARGCDDASASALLAA</sequence>
<dbReference type="RefSeq" id="WP_187638788.1">
    <property type="nucleotide sequence ID" value="NZ_VZQQ01000071.1"/>
</dbReference>
<protein>
    <submittedName>
        <fullName evidence="4">Response regulator transcription factor</fullName>
    </submittedName>
</protein>
<evidence type="ECO:0000259" key="3">
    <source>
        <dbReference type="PROSITE" id="PS50110"/>
    </source>
</evidence>
<accession>A0ABR7Q033</accession>
<proteinExistence type="predicted"/>
<keyword evidence="1 2" id="KW-0597">Phosphoprotein</keyword>
<evidence type="ECO:0000313" key="4">
    <source>
        <dbReference type="EMBL" id="MBC8751899.1"/>
    </source>
</evidence>
<dbReference type="Gene3D" id="3.40.50.2300">
    <property type="match status" value="1"/>
</dbReference>
<dbReference type="SUPFAM" id="SSF52172">
    <property type="entry name" value="CheY-like"/>
    <property type="match status" value="1"/>
</dbReference>
<feature type="domain" description="Response regulatory" evidence="3">
    <location>
        <begin position="2"/>
        <end position="114"/>
    </location>
</feature>
<feature type="modified residue" description="4-aspartylphosphate" evidence="2">
    <location>
        <position position="51"/>
    </location>
</feature>
<dbReference type="PROSITE" id="PS50110">
    <property type="entry name" value="RESPONSE_REGULATORY"/>
    <property type="match status" value="1"/>
</dbReference>
<dbReference type="InterPro" id="IPR001789">
    <property type="entry name" value="Sig_transdc_resp-reg_receiver"/>
</dbReference>
<evidence type="ECO:0000256" key="2">
    <source>
        <dbReference type="PROSITE-ProRule" id="PRU00169"/>
    </source>
</evidence>
<organism evidence="4 5">
    <name type="scientific">Paraburkholderia podalyriae</name>
    <dbReference type="NCBI Taxonomy" id="1938811"/>
    <lineage>
        <taxon>Bacteria</taxon>
        <taxon>Pseudomonadati</taxon>
        <taxon>Pseudomonadota</taxon>
        <taxon>Betaproteobacteria</taxon>
        <taxon>Burkholderiales</taxon>
        <taxon>Burkholderiaceae</taxon>
        <taxon>Paraburkholderia</taxon>
    </lineage>
</organism>
<evidence type="ECO:0000256" key="1">
    <source>
        <dbReference type="ARBA" id="ARBA00022553"/>
    </source>
</evidence>
<dbReference type="PANTHER" id="PTHR44591">
    <property type="entry name" value="STRESS RESPONSE REGULATOR PROTEIN 1"/>
    <property type="match status" value="1"/>
</dbReference>
<dbReference type="InterPro" id="IPR011006">
    <property type="entry name" value="CheY-like_superfamily"/>
</dbReference>
<name>A0ABR7Q033_9BURK</name>
<comment type="caution">
    <text evidence="4">The sequence shown here is derived from an EMBL/GenBank/DDBJ whole genome shotgun (WGS) entry which is preliminary data.</text>
</comment>
<reference evidence="4 5" key="1">
    <citation type="submission" date="2019-09" db="EMBL/GenBank/DDBJ databases">
        <title>Paraburkholderia podalyriae sp. nov., A South African Podalyria-associated rhizobium.</title>
        <authorList>
            <person name="Mavima L."/>
            <person name="Beukes C.W."/>
            <person name="Palmer M."/>
            <person name="De Meyer S.E."/>
            <person name="James E.K."/>
            <person name="Maluk M."/>
            <person name="Avontuur J.R."/>
            <person name="Chan W.Y."/>
            <person name="Venter S.N."/>
            <person name="Steenkamp E.T."/>
        </authorList>
    </citation>
    <scope>NUCLEOTIDE SEQUENCE [LARGE SCALE GENOMIC DNA]</scope>
    <source>
        <strain evidence="4 5">WC7.3b</strain>
    </source>
</reference>
<dbReference type="SMART" id="SM00448">
    <property type="entry name" value="REC"/>
    <property type="match status" value="1"/>
</dbReference>
<evidence type="ECO:0000313" key="5">
    <source>
        <dbReference type="Proteomes" id="UP000736373"/>
    </source>
</evidence>
<dbReference type="Proteomes" id="UP000736373">
    <property type="component" value="Unassembled WGS sequence"/>
</dbReference>
<dbReference type="InterPro" id="IPR050595">
    <property type="entry name" value="Bact_response_regulator"/>
</dbReference>
<gene>
    <name evidence="4" type="ORF">F6X42_37100</name>
</gene>
<dbReference type="EMBL" id="VZQQ01000071">
    <property type="protein sequence ID" value="MBC8751899.1"/>
    <property type="molecule type" value="Genomic_DNA"/>
</dbReference>
<keyword evidence="5" id="KW-1185">Reference proteome</keyword>
<dbReference type="PANTHER" id="PTHR44591:SF3">
    <property type="entry name" value="RESPONSE REGULATORY DOMAIN-CONTAINING PROTEIN"/>
    <property type="match status" value="1"/>
</dbReference>
<dbReference type="Pfam" id="PF00072">
    <property type="entry name" value="Response_reg"/>
    <property type="match status" value="1"/>
</dbReference>